<dbReference type="AlphaFoldDB" id="A0A8H4KVE6"/>
<dbReference type="PANTHER" id="PTHR46411:SF3">
    <property type="entry name" value="AAA+ ATPASE DOMAIN-CONTAINING PROTEIN"/>
    <property type="match status" value="1"/>
</dbReference>
<dbReference type="CDD" id="cd19481">
    <property type="entry name" value="RecA-like_protease"/>
    <property type="match status" value="1"/>
</dbReference>
<keyword evidence="4" id="KW-1185">Reference proteome</keyword>
<dbReference type="Gene3D" id="3.40.50.300">
    <property type="entry name" value="P-loop containing nucleotide triphosphate hydrolases"/>
    <property type="match status" value="1"/>
</dbReference>
<dbReference type="EMBL" id="JAADJG010000060">
    <property type="protein sequence ID" value="KAF4456409.1"/>
    <property type="molecule type" value="Genomic_DNA"/>
</dbReference>
<evidence type="ECO:0000313" key="4">
    <source>
        <dbReference type="Proteomes" id="UP000605986"/>
    </source>
</evidence>
<dbReference type="Pfam" id="PF22942">
    <property type="entry name" value="DUF7025"/>
    <property type="match status" value="1"/>
</dbReference>
<dbReference type="InterPro" id="IPR003593">
    <property type="entry name" value="AAA+_ATPase"/>
</dbReference>
<evidence type="ECO:0000313" key="3">
    <source>
        <dbReference type="EMBL" id="KAF4456409.1"/>
    </source>
</evidence>
<organism evidence="3 4">
    <name type="scientific">Fusarium austroafricanum</name>
    <dbReference type="NCBI Taxonomy" id="2364996"/>
    <lineage>
        <taxon>Eukaryota</taxon>
        <taxon>Fungi</taxon>
        <taxon>Dikarya</taxon>
        <taxon>Ascomycota</taxon>
        <taxon>Pezizomycotina</taxon>
        <taxon>Sordariomycetes</taxon>
        <taxon>Hypocreomycetidae</taxon>
        <taxon>Hypocreales</taxon>
        <taxon>Nectriaceae</taxon>
        <taxon>Fusarium</taxon>
        <taxon>Fusarium concolor species complex</taxon>
    </lineage>
</organism>
<dbReference type="PANTHER" id="PTHR46411">
    <property type="entry name" value="FAMILY ATPASE, PUTATIVE-RELATED"/>
    <property type="match status" value="1"/>
</dbReference>
<dbReference type="InterPro" id="IPR054289">
    <property type="entry name" value="DUF7025"/>
</dbReference>
<reference evidence="3" key="1">
    <citation type="submission" date="2020-01" db="EMBL/GenBank/DDBJ databases">
        <title>Identification and distribution of gene clusters putatively required for synthesis of sphingolipid metabolism inhibitors in phylogenetically diverse species of the filamentous fungus Fusarium.</title>
        <authorList>
            <person name="Kim H.-S."/>
            <person name="Busman M."/>
            <person name="Brown D.W."/>
            <person name="Divon H."/>
            <person name="Uhlig S."/>
            <person name="Proctor R.H."/>
        </authorList>
    </citation>
    <scope>NUCLEOTIDE SEQUENCE</scope>
    <source>
        <strain evidence="3">NRRL 53441</strain>
    </source>
</reference>
<dbReference type="InterPro" id="IPR027417">
    <property type="entry name" value="P-loop_NTPase"/>
</dbReference>
<gene>
    <name evidence="3" type="ORF">F53441_1479</name>
</gene>
<evidence type="ECO:0000256" key="1">
    <source>
        <dbReference type="SAM" id="MobiDB-lite"/>
    </source>
</evidence>
<accession>A0A8H4KVE6</accession>
<protein>
    <recommendedName>
        <fullName evidence="2">AAA+ ATPase domain-containing protein</fullName>
    </recommendedName>
</protein>
<name>A0A8H4KVE6_9HYPO</name>
<feature type="domain" description="AAA+ ATPase" evidence="2">
    <location>
        <begin position="331"/>
        <end position="458"/>
    </location>
</feature>
<dbReference type="OrthoDB" id="10042665at2759"/>
<comment type="caution">
    <text evidence="3">The sequence shown here is derived from an EMBL/GenBank/DDBJ whole genome shotgun (WGS) entry which is preliminary data.</text>
</comment>
<dbReference type="GO" id="GO:0016887">
    <property type="term" value="F:ATP hydrolysis activity"/>
    <property type="evidence" value="ECO:0007669"/>
    <property type="project" value="InterPro"/>
</dbReference>
<proteinExistence type="predicted"/>
<feature type="region of interest" description="Disordered" evidence="1">
    <location>
        <begin position="1"/>
        <end position="20"/>
    </location>
</feature>
<dbReference type="Proteomes" id="UP000605986">
    <property type="component" value="Unassembled WGS sequence"/>
</dbReference>
<dbReference type="Pfam" id="PF00004">
    <property type="entry name" value="AAA"/>
    <property type="match status" value="1"/>
</dbReference>
<dbReference type="InterPro" id="IPR003959">
    <property type="entry name" value="ATPase_AAA_core"/>
</dbReference>
<dbReference type="SUPFAM" id="SSF52540">
    <property type="entry name" value="P-loop containing nucleoside triphosphate hydrolases"/>
    <property type="match status" value="1"/>
</dbReference>
<dbReference type="SMART" id="SM00382">
    <property type="entry name" value="AAA"/>
    <property type="match status" value="1"/>
</dbReference>
<evidence type="ECO:0000259" key="2">
    <source>
        <dbReference type="SMART" id="SM00382"/>
    </source>
</evidence>
<sequence length="534" mass="60300">MSDSCYSLPPGDDPRPQNLSTTLEKPVEIGMAAETKDFYRKNSWDPWEEWTDQKIGIDGRSSLASAKYALIVRLQSPLIKDILGPVFEGYSGINTNLNKLEFKAPFREFYYRWDDFNRADPTKNGSENLKACSHFKLLANLVHAEIKPHIEQVSDLLKNGVISFEYVWALFDPDIEVFTKIDGHDRLFHLRNSSYSKVQDGGSAYVLNVRYIDTDGDGFGYRNTCLAIWSFENLKPILELEVIPSRLCADIDETKARLVQRGRVFENLKGINHRTYTGTFDVELIQDISWNSTAFDQLVLPHDYKRIIHAFAGAQLSGLDNFDDVIKGKGRGMIMLLSGEPGTGKTLTAESVAEIMQKPLYSMSAAELGYTGHEVEEKLGRALELSNKWGAVLLLDECDVFLECRTPSDIKRNTLVAIFLRLLEYYQGVMFMTTNRVSTFDPAFESRIHLAIHYPNLDHTSRLHIWKTFASIGTDGNGLSEAELDELAQIELNGRQIKNVVKTARLLAIDEKVQLTMSHINTVLRIKKGLSGGL</sequence>
<dbReference type="GO" id="GO:0005524">
    <property type="term" value="F:ATP binding"/>
    <property type="evidence" value="ECO:0007669"/>
    <property type="project" value="InterPro"/>
</dbReference>